<dbReference type="SUPFAM" id="SSF52141">
    <property type="entry name" value="Uracil-DNA glycosylase-like"/>
    <property type="match status" value="1"/>
</dbReference>
<evidence type="ECO:0000313" key="4">
    <source>
        <dbReference type="Proteomes" id="UP001524383"/>
    </source>
</evidence>
<reference evidence="3 4" key="1">
    <citation type="submission" date="2019-08" db="EMBL/GenBank/DDBJ databases">
        <authorList>
            <person name="Chen S.-C."/>
            <person name="Lai M.-C."/>
            <person name="You Y.-T."/>
        </authorList>
    </citation>
    <scope>NUCLEOTIDE SEQUENCE [LARGE SCALE GENOMIC DNA]</scope>
    <source>
        <strain evidence="3 4">P2F9704a</strain>
    </source>
</reference>
<dbReference type="InterPro" id="IPR040777">
    <property type="entry name" value="DUF5591"/>
</dbReference>
<feature type="domain" description="DUF5591" evidence="2">
    <location>
        <begin position="30"/>
        <end position="102"/>
    </location>
</feature>
<dbReference type="Proteomes" id="UP001524383">
    <property type="component" value="Unassembled WGS sequence"/>
</dbReference>
<dbReference type="RefSeq" id="WP_255332728.1">
    <property type="nucleotide sequence ID" value="NZ_VOTZ01000013.1"/>
</dbReference>
<protein>
    <submittedName>
        <fullName evidence="3">tRNA-ribosyltransferase</fullName>
    </submittedName>
</protein>
<comment type="caution">
    <text evidence="3">The sequence shown here is derived from an EMBL/GenBank/DDBJ whole genome shotgun (WGS) entry which is preliminary data.</text>
</comment>
<evidence type="ECO:0000256" key="1">
    <source>
        <dbReference type="ARBA" id="ARBA00022694"/>
    </source>
</evidence>
<dbReference type="Pfam" id="PF17884">
    <property type="entry name" value="DUF5591"/>
    <property type="match status" value="1"/>
</dbReference>
<dbReference type="Gene3D" id="3.40.50.10630">
    <property type="entry name" value="Uracil-DNA glycosylase-like"/>
    <property type="match status" value="1"/>
</dbReference>
<dbReference type="GO" id="GO:0008033">
    <property type="term" value="P:tRNA processing"/>
    <property type="evidence" value="ECO:0007669"/>
    <property type="project" value="UniProtKB-KW"/>
</dbReference>
<evidence type="ECO:0000259" key="2">
    <source>
        <dbReference type="Pfam" id="PF17884"/>
    </source>
</evidence>
<organism evidence="3 4">
    <name type="scientific">Methanocalculus taiwanensis</name>
    <dbReference type="NCBI Taxonomy" id="106207"/>
    <lineage>
        <taxon>Archaea</taxon>
        <taxon>Methanobacteriati</taxon>
        <taxon>Methanobacteriota</taxon>
        <taxon>Stenosarchaea group</taxon>
        <taxon>Methanomicrobia</taxon>
        <taxon>Methanomicrobiales</taxon>
        <taxon>Methanocalculaceae</taxon>
        <taxon>Methanocalculus</taxon>
    </lineage>
</organism>
<dbReference type="AlphaFoldDB" id="A0ABD4TLD4"/>
<evidence type="ECO:0000313" key="3">
    <source>
        <dbReference type="EMBL" id="MCQ1538778.1"/>
    </source>
</evidence>
<gene>
    <name evidence="3" type="ORF">FTO68_07245</name>
</gene>
<accession>A0ABD4TLD4</accession>
<dbReference type="InterPro" id="IPR036895">
    <property type="entry name" value="Uracil-DNA_glycosylase-like_sf"/>
</dbReference>
<proteinExistence type="predicted"/>
<keyword evidence="4" id="KW-1185">Reference proteome</keyword>
<name>A0ABD4TLD4_9EURY</name>
<sequence length="210" mass="24355">MGSNINPSNKPLLTDPPFYLPEFEQSYRYIIDEYDVEPKDIGFFLPCAMRKPYSASPSHQLIKMVISQVFSEDQYHIVVFGTCGIVPSELEEMYPYAHYKYMLGKVKDQKVLDDFLRIETERVAGYLTKTKGVYQYRIAYCLGIFREALIRGAEQAGIRFDLILPTRDIINKVIEEGDCAFQEGSLSMDDYLGEFCEELVRFRNECLKNE</sequence>
<keyword evidence="1" id="KW-0819">tRNA processing</keyword>
<dbReference type="EMBL" id="VOTZ01000013">
    <property type="protein sequence ID" value="MCQ1538778.1"/>
    <property type="molecule type" value="Genomic_DNA"/>
</dbReference>